<evidence type="ECO:0000313" key="2">
    <source>
        <dbReference type="Proteomes" id="UP000533017"/>
    </source>
</evidence>
<name>A0ABX2S8W5_9ACTN</name>
<dbReference type="Proteomes" id="UP000533017">
    <property type="component" value="Unassembled WGS sequence"/>
</dbReference>
<organism evidence="1 2">
    <name type="scientific">Actinopolymorpha cephalotaxi</name>
    <dbReference type="NCBI Taxonomy" id="504797"/>
    <lineage>
        <taxon>Bacteria</taxon>
        <taxon>Bacillati</taxon>
        <taxon>Actinomycetota</taxon>
        <taxon>Actinomycetes</taxon>
        <taxon>Propionibacteriales</taxon>
        <taxon>Actinopolymorphaceae</taxon>
        <taxon>Actinopolymorpha</taxon>
    </lineage>
</organism>
<keyword evidence="2" id="KW-1185">Reference proteome</keyword>
<sequence length="33" mass="3800">MLRSFGEDVPEFTQDQAFEYGLDLILGAIRDPR</sequence>
<evidence type="ECO:0000313" key="1">
    <source>
        <dbReference type="EMBL" id="NYH86045.1"/>
    </source>
</evidence>
<comment type="caution">
    <text evidence="1">The sequence shown here is derived from an EMBL/GenBank/DDBJ whole genome shotgun (WGS) entry which is preliminary data.</text>
</comment>
<proteinExistence type="predicted"/>
<reference evidence="1 2" key="1">
    <citation type="submission" date="2020-07" db="EMBL/GenBank/DDBJ databases">
        <title>Sequencing the genomes of 1000 actinobacteria strains.</title>
        <authorList>
            <person name="Klenk H.-P."/>
        </authorList>
    </citation>
    <scope>NUCLEOTIDE SEQUENCE [LARGE SCALE GENOMIC DNA]</scope>
    <source>
        <strain evidence="1 2">DSM 45117</strain>
    </source>
</reference>
<gene>
    <name evidence="1" type="ORF">FHR37_004896</name>
</gene>
<accession>A0ABX2S8W5</accession>
<evidence type="ECO:0008006" key="3">
    <source>
        <dbReference type="Google" id="ProtNLM"/>
    </source>
</evidence>
<protein>
    <recommendedName>
        <fullName evidence="3">Tetracyclin repressor, C-terminal all-alpha domain</fullName>
    </recommendedName>
</protein>
<dbReference type="EMBL" id="JACBZA010000001">
    <property type="protein sequence ID" value="NYH86045.1"/>
    <property type="molecule type" value="Genomic_DNA"/>
</dbReference>